<keyword evidence="1" id="KW-1133">Transmembrane helix</keyword>
<keyword evidence="3" id="KW-1185">Reference proteome</keyword>
<sequence>MPEETSADKGIPVYSTKTGKLLGYYEGDNPIDSKLKEKRAKVAIPIYGTDGRITGYHDKKDIEREKTNKNPAFKYNAEGKILGSLPKKPVQKYSLNEPNRKLAVDEVISTPFTNVKYDMVEDEGTFRNLTRRLFTKKIGITGAALFIIVTGIYATAVNSIKREDYSDVIIPDTIKTNQEQRN</sequence>
<evidence type="ECO:0000313" key="2">
    <source>
        <dbReference type="EMBL" id="KAL0485155.1"/>
    </source>
</evidence>
<protein>
    <submittedName>
        <fullName evidence="2">Uncharacterized protein</fullName>
    </submittedName>
</protein>
<dbReference type="AlphaFoldDB" id="A0AAW2Z6V1"/>
<comment type="caution">
    <text evidence="2">The sequence shown here is derived from an EMBL/GenBank/DDBJ whole genome shotgun (WGS) entry which is preliminary data.</text>
</comment>
<feature type="transmembrane region" description="Helical" evidence="1">
    <location>
        <begin position="138"/>
        <end position="156"/>
    </location>
</feature>
<keyword evidence="1" id="KW-0472">Membrane</keyword>
<evidence type="ECO:0000313" key="3">
    <source>
        <dbReference type="Proteomes" id="UP001431209"/>
    </source>
</evidence>
<proteinExistence type="predicted"/>
<dbReference type="EMBL" id="JAOPGA020001109">
    <property type="protein sequence ID" value="KAL0485155.1"/>
    <property type="molecule type" value="Genomic_DNA"/>
</dbReference>
<organism evidence="2 3">
    <name type="scientific">Acrasis kona</name>
    <dbReference type="NCBI Taxonomy" id="1008807"/>
    <lineage>
        <taxon>Eukaryota</taxon>
        <taxon>Discoba</taxon>
        <taxon>Heterolobosea</taxon>
        <taxon>Tetramitia</taxon>
        <taxon>Eutetramitia</taxon>
        <taxon>Acrasidae</taxon>
        <taxon>Acrasis</taxon>
    </lineage>
</organism>
<gene>
    <name evidence="2" type="ORF">AKO1_004346</name>
</gene>
<evidence type="ECO:0000256" key="1">
    <source>
        <dbReference type="SAM" id="Phobius"/>
    </source>
</evidence>
<name>A0AAW2Z6V1_9EUKA</name>
<accession>A0AAW2Z6V1</accession>
<dbReference type="Proteomes" id="UP001431209">
    <property type="component" value="Unassembled WGS sequence"/>
</dbReference>
<reference evidence="2 3" key="1">
    <citation type="submission" date="2024-03" db="EMBL/GenBank/DDBJ databases">
        <title>The Acrasis kona genome and developmental transcriptomes reveal deep origins of eukaryotic multicellular pathways.</title>
        <authorList>
            <person name="Sheikh S."/>
            <person name="Fu C.-J."/>
            <person name="Brown M.W."/>
            <person name="Baldauf S.L."/>
        </authorList>
    </citation>
    <scope>NUCLEOTIDE SEQUENCE [LARGE SCALE GENOMIC DNA]</scope>
    <source>
        <strain evidence="2 3">ATCC MYA-3509</strain>
    </source>
</reference>
<keyword evidence="1" id="KW-0812">Transmembrane</keyword>